<accession>A0ABS6BGF4</accession>
<keyword evidence="1 2" id="KW-0378">Hydrolase</keyword>
<dbReference type="NCBIfam" id="TIGR02258">
    <property type="entry name" value="2_5_ligase"/>
    <property type="match status" value="1"/>
</dbReference>
<feature type="short sequence motif" description="HXTX 1" evidence="2">
    <location>
        <begin position="37"/>
        <end position="40"/>
    </location>
</feature>
<protein>
    <recommendedName>
        <fullName evidence="2">RNA 2',3'-cyclic phosphodiesterase</fullName>
        <shortName evidence="2">RNA 2',3'-CPDase</shortName>
        <ecNumber evidence="2">3.1.4.58</ecNumber>
    </recommendedName>
</protein>
<feature type="short sequence motif" description="HXTX 2" evidence="2">
    <location>
        <begin position="121"/>
        <end position="124"/>
    </location>
</feature>
<keyword evidence="4" id="KW-1185">Reference proteome</keyword>
<dbReference type="Pfam" id="PF13563">
    <property type="entry name" value="2_5_RNA_ligase2"/>
    <property type="match status" value="1"/>
</dbReference>
<comment type="function">
    <text evidence="2">Hydrolyzes RNA 2',3'-cyclic phosphodiester to an RNA 2'-phosphomonoester.</text>
</comment>
<proteinExistence type="inferred from homology"/>
<dbReference type="EMBL" id="JAHKRT010000002">
    <property type="protein sequence ID" value="MBU3077254.1"/>
    <property type="molecule type" value="Genomic_DNA"/>
</dbReference>
<name>A0ABS6BGF4_9SPHN</name>
<dbReference type="RefSeq" id="WP_216321158.1">
    <property type="nucleotide sequence ID" value="NZ_JAHKRT010000002.1"/>
</dbReference>
<dbReference type="EC" id="3.1.4.58" evidence="2"/>
<feature type="active site" description="Proton acceptor" evidence="2">
    <location>
        <position position="121"/>
    </location>
</feature>
<evidence type="ECO:0000313" key="4">
    <source>
        <dbReference type="Proteomes" id="UP000776276"/>
    </source>
</evidence>
<dbReference type="PANTHER" id="PTHR35561:SF1">
    <property type="entry name" value="RNA 2',3'-CYCLIC PHOSPHODIESTERASE"/>
    <property type="match status" value="1"/>
</dbReference>
<comment type="similarity">
    <text evidence="2">Belongs to the 2H phosphoesterase superfamily. ThpR family.</text>
</comment>
<evidence type="ECO:0000256" key="1">
    <source>
        <dbReference type="ARBA" id="ARBA00022801"/>
    </source>
</evidence>
<organism evidence="3 4">
    <name type="scientific">Sphingomonas quercus</name>
    <dbReference type="NCBI Taxonomy" id="2842451"/>
    <lineage>
        <taxon>Bacteria</taxon>
        <taxon>Pseudomonadati</taxon>
        <taxon>Pseudomonadota</taxon>
        <taxon>Alphaproteobacteria</taxon>
        <taxon>Sphingomonadales</taxon>
        <taxon>Sphingomonadaceae</taxon>
        <taxon>Sphingomonas</taxon>
    </lineage>
</organism>
<comment type="catalytic activity">
    <reaction evidence="2">
        <text>a 3'-end 2',3'-cyclophospho-ribonucleotide-RNA + H2O = a 3'-end 2'-phospho-ribonucleotide-RNA + H(+)</text>
        <dbReference type="Rhea" id="RHEA:11828"/>
        <dbReference type="Rhea" id="RHEA-COMP:10464"/>
        <dbReference type="Rhea" id="RHEA-COMP:17353"/>
        <dbReference type="ChEBI" id="CHEBI:15377"/>
        <dbReference type="ChEBI" id="CHEBI:15378"/>
        <dbReference type="ChEBI" id="CHEBI:83064"/>
        <dbReference type="ChEBI" id="CHEBI:173113"/>
        <dbReference type="EC" id="3.1.4.58"/>
    </reaction>
</comment>
<feature type="active site" description="Proton donor" evidence="2">
    <location>
        <position position="37"/>
    </location>
</feature>
<dbReference type="Proteomes" id="UP000776276">
    <property type="component" value="Unassembled WGS sequence"/>
</dbReference>
<reference evidence="3 4" key="1">
    <citation type="submission" date="2021-06" db="EMBL/GenBank/DDBJ databases">
        <title>Sphingomonas sp. XMGL2, whole genome shotgun sequencing project.</title>
        <authorList>
            <person name="Zhao G."/>
            <person name="Shen L."/>
        </authorList>
    </citation>
    <scope>NUCLEOTIDE SEQUENCE [LARGE SCALE GENOMIC DNA]</scope>
    <source>
        <strain evidence="3 4">XMGL2</strain>
    </source>
</reference>
<evidence type="ECO:0000313" key="3">
    <source>
        <dbReference type="EMBL" id="MBU3077254.1"/>
    </source>
</evidence>
<evidence type="ECO:0000256" key="2">
    <source>
        <dbReference type="HAMAP-Rule" id="MF_01940"/>
    </source>
</evidence>
<dbReference type="InterPro" id="IPR004175">
    <property type="entry name" value="RNA_CPDase"/>
</dbReference>
<comment type="caution">
    <text evidence="3">The sequence shown here is derived from an EMBL/GenBank/DDBJ whole genome shotgun (WGS) entry which is preliminary data.</text>
</comment>
<gene>
    <name evidence="3" type="primary">thpR</name>
    <name evidence="3" type="ORF">KOF26_05175</name>
</gene>
<dbReference type="PANTHER" id="PTHR35561">
    <property type="entry name" value="RNA 2',3'-CYCLIC PHOSPHODIESTERASE"/>
    <property type="match status" value="1"/>
</dbReference>
<sequence length="176" mass="19013">MHRLFVAIQPPRPIRARLLALMGGIIGARWQSDAQLHLTLRFIGELDRHRAEDAAAALGTVHHAPIAVTLEGIGQFDRRGRIDSLWIGARPQAALTQLHNKIDQALVRVGLEPEGRAYLPHVTLARFGAHAGDIGGFVASAGATIGPFDAEDFCLYESHLGTDGAAYEVVARYPLA</sequence>
<dbReference type="HAMAP" id="MF_01940">
    <property type="entry name" value="RNA_CPDase"/>
    <property type="match status" value="1"/>
</dbReference>